<sequence>MHRIDSSTATPDGRFTEGNPTIPVAATTVTDDWLNAVQEELIAILAAAGIAPDKTNNAQVVDAINALIIDMTPIASVGVNGLVNPDGVTIKIDATGKISAITQSMDPVGGIRFFEDNMPRPGYVECNAGIVTNVSTRYPQMAAYLETSYGKSRLVESLAAYEALHVATWHTNADGTKVGWQGIGGVTKFYWDKTADTLKMPDLQDMFQGAAGPSLGVGGVQGDESRNVRGAIINTDADPLTSMSKCTATGALYYAGMKTYNSGVSPTSGDGAFTELHFETSRDAPTGPAFAPRRWGALACAYLGHPTL</sequence>
<feature type="compositionally biased region" description="Polar residues" evidence="1">
    <location>
        <begin position="1"/>
        <end position="10"/>
    </location>
</feature>
<organism evidence="2 3">
    <name type="scientific">Desulfovibrio falkowii</name>
    <dbReference type="NCBI Taxonomy" id="3136602"/>
    <lineage>
        <taxon>Bacteria</taxon>
        <taxon>Pseudomonadati</taxon>
        <taxon>Thermodesulfobacteriota</taxon>
        <taxon>Desulfovibrionia</taxon>
        <taxon>Desulfovibrionales</taxon>
        <taxon>Desulfovibrionaceae</taxon>
        <taxon>Desulfovibrio</taxon>
    </lineage>
</organism>
<protein>
    <submittedName>
        <fullName evidence="2">Tail protein</fullName>
    </submittedName>
</protein>
<comment type="caution">
    <text evidence="2">The sequence shown here is derived from an EMBL/GenBank/DDBJ whole genome shotgun (WGS) entry which is preliminary data.</text>
</comment>
<accession>A0ABQ0E9Y1</accession>
<evidence type="ECO:0000313" key="2">
    <source>
        <dbReference type="EMBL" id="GAB1254589.1"/>
    </source>
</evidence>
<evidence type="ECO:0000256" key="1">
    <source>
        <dbReference type="SAM" id="MobiDB-lite"/>
    </source>
</evidence>
<dbReference type="EMBL" id="BAAFSG010000001">
    <property type="protein sequence ID" value="GAB1254589.1"/>
    <property type="molecule type" value="Genomic_DNA"/>
</dbReference>
<name>A0ABQ0E9Y1_9BACT</name>
<proteinExistence type="predicted"/>
<keyword evidence="3" id="KW-1185">Reference proteome</keyword>
<feature type="region of interest" description="Disordered" evidence="1">
    <location>
        <begin position="1"/>
        <end position="20"/>
    </location>
</feature>
<dbReference type="RefSeq" id="WP_407844845.1">
    <property type="nucleotide sequence ID" value="NZ_BAAFSG010000001.1"/>
</dbReference>
<evidence type="ECO:0000313" key="3">
    <source>
        <dbReference type="Proteomes" id="UP001628192"/>
    </source>
</evidence>
<dbReference type="Proteomes" id="UP001628192">
    <property type="component" value="Unassembled WGS sequence"/>
</dbReference>
<reference evidence="2 3" key="1">
    <citation type="journal article" date="2025" name="Int. J. Syst. Evol. Microbiol.">
        <title>Desulfovibrio falkowii sp. nov., Porphyromonas miyakawae sp. nov., Mediterraneibacter flintii sp. nov. and Owariibacterium komagatae gen. nov., sp. nov., isolated from human faeces.</title>
        <authorList>
            <person name="Hamaguchi T."/>
            <person name="Ohara M."/>
            <person name="Hisatomi A."/>
            <person name="Sekiguchi K."/>
            <person name="Takeda J.I."/>
            <person name="Ueyama J."/>
            <person name="Ito M."/>
            <person name="Nishiwaki H."/>
            <person name="Ogi T."/>
            <person name="Hirayama M."/>
            <person name="Ohkuma M."/>
            <person name="Sakamoto M."/>
            <person name="Ohno K."/>
        </authorList>
    </citation>
    <scope>NUCLEOTIDE SEQUENCE [LARGE SCALE GENOMIC DNA]</scope>
    <source>
        <strain evidence="2 3">13CB8C</strain>
    </source>
</reference>
<gene>
    <name evidence="2" type="ORF">Defa_20760</name>
</gene>